<dbReference type="Pfam" id="PF08608">
    <property type="entry name" value="Wyosine_form"/>
    <property type="match status" value="1"/>
</dbReference>
<dbReference type="EMBL" id="RBXO01000001">
    <property type="protein sequence ID" value="RKT53929.1"/>
    <property type="molecule type" value="Genomic_DNA"/>
</dbReference>
<dbReference type="GO" id="GO:0046872">
    <property type="term" value="F:metal ion binding"/>
    <property type="evidence" value="ECO:0007669"/>
    <property type="project" value="InterPro"/>
</dbReference>
<reference evidence="4 5" key="1">
    <citation type="submission" date="2018-10" db="EMBL/GenBank/DDBJ databases">
        <title>Sequencing the genomes of 1000 actinobacteria strains.</title>
        <authorList>
            <person name="Klenk H.-P."/>
        </authorList>
    </citation>
    <scope>NUCLEOTIDE SEQUENCE [LARGE SCALE GENOMIC DNA]</scope>
    <source>
        <strain evidence="4 5">DSM 43800</strain>
    </source>
</reference>
<accession>A0A495VXE7</accession>
<proteinExistence type="predicted"/>
<comment type="caution">
    <text evidence="4">The sequence shown here is derived from an EMBL/GenBank/DDBJ whole genome shotgun (WGS) entry which is preliminary data.</text>
</comment>
<dbReference type="NCBIfam" id="TIGR03084">
    <property type="entry name" value="TIGR03084 family metal-binding protein"/>
    <property type="match status" value="1"/>
</dbReference>
<dbReference type="InterPro" id="IPR024344">
    <property type="entry name" value="MDMPI_metal-binding"/>
</dbReference>
<sequence length="277" mass="28548">MITDLMADLRAESAALDDLVAPLDDWAVPTPAAGWTIAHQIGHLRWTDRVAVLAATEPAAFAALLATAPPDLVDRGAAEPVTLGQWRAGRVALERALLAVPPGVKVPWFGPPMSPTSMVTARLMETWAHGQDVADALGVTRAPTARLKHVAHIAVRAFGYAFLVNGLAAPAEPVRVELTGPGGEPWAWGPVDAANRITGPALDFCLLATRRRHRDDLAVTAVGEVAEAWVPIAQAFAGPPGPARGRGAGPAESAVGRAAGGAGSAEPGDKRGAGGRS</sequence>
<name>A0A495VXE7_9PSEU</name>
<organism evidence="4 5">
    <name type="scientific">Saccharothrix australiensis</name>
    <dbReference type="NCBI Taxonomy" id="2072"/>
    <lineage>
        <taxon>Bacteria</taxon>
        <taxon>Bacillati</taxon>
        <taxon>Actinomycetota</taxon>
        <taxon>Actinomycetes</taxon>
        <taxon>Pseudonocardiales</taxon>
        <taxon>Pseudonocardiaceae</taxon>
        <taxon>Saccharothrix</taxon>
    </lineage>
</organism>
<protein>
    <submittedName>
        <fullName evidence="4">Uncharacterized protein (TIGR03084 family)</fullName>
    </submittedName>
</protein>
<dbReference type="Gene3D" id="1.20.120.450">
    <property type="entry name" value="dinb family like domain"/>
    <property type="match status" value="1"/>
</dbReference>
<feature type="domain" description="Mycothiol-dependent maleylpyruvate isomerase metal-binding" evidence="3">
    <location>
        <begin position="9"/>
        <end position="134"/>
    </location>
</feature>
<evidence type="ECO:0000256" key="1">
    <source>
        <dbReference type="SAM" id="MobiDB-lite"/>
    </source>
</evidence>
<evidence type="ECO:0000313" key="4">
    <source>
        <dbReference type="EMBL" id="RKT53929.1"/>
    </source>
</evidence>
<feature type="compositionally biased region" description="Basic and acidic residues" evidence="1">
    <location>
        <begin position="267"/>
        <end position="277"/>
    </location>
</feature>
<dbReference type="Proteomes" id="UP000282084">
    <property type="component" value="Unassembled WGS sequence"/>
</dbReference>
<keyword evidence="5" id="KW-1185">Reference proteome</keyword>
<feature type="compositionally biased region" description="Low complexity" evidence="1">
    <location>
        <begin position="243"/>
        <end position="257"/>
    </location>
</feature>
<dbReference type="Pfam" id="PF11716">
    <property type="entry name" value="MDMPI_N"/>
    <property type="match status" value="1"/>
</dbReference>
<feature type="domain" description="tRNA wybutosine-synthesis" evidence="2">
    <location>
        <begin position="170"/>
        <end position="221"/>
    </location>
</feature>
<evidence type="ECO:0000259" key="2">
    <source>
        <dbReference type="Pfam" id="PF08608"/>
    </source>
</evidence>
<dbReference type="SUPFAM" id="SSF109854">
    <property type="entry name" value="DinB/YfiT-like putative metalloenzymes"/>
    <property type="match status" value="1"/>
</dbReference>
<gene>
    <name evidence="4" type="ORF">C8E97_2516</name>
</gene>
<dbReference type="InterPro" id="IPR034660">
    <property type="entry name" value="DinB/YfiT-like"/>
</dbReference>
<evidence type="ECO:0000259" key="3">
    <source>
        <dbReference type="Pfam" id="PF11716"/>
    </source>
</evidence>
<dbReference type="InterPro" id="IPR017517">
    <property type="entry name" value="Maleyloyr_isom"/>
</dbReference>
<dbReference type="NCBIfam" id="TIGR03083">
    <property type="entry name" value="maleylpyruvate isomerase family mycothiol-dependent enzyme"/>
    <property type="match status" value="1"/>
</dbReference>
<dbReference type="InterPro" id="IPR013917">
    <property type="entry name" value="tRNA_wybutosine-synth"/>
</dbReference>
<dbReference type="AlphaFoldDB" id="A0A495VXE7"/>
<evidence type="ECO:0000313" key="5">
    <source>
        <dbReference type="Proteomes" id="UP000282084"/>
    </source>
</evidence>
<feature type="region of interest" description="Disordered" evidence="1">
    <location>
        <begin position="239"/>
        <end position="277"/>
    </location>
</feature>
<dbReference type="InterPro" id="IPR017518">
    <property type="entry name" value="CHP03084"/>
</dbReference>